<evidence type="ECO:0000256" key="1">
    <source>
        <dbReference type="ARBA" id="ARBA00023015"/>
    </source>
</evidence>
<evidence type="ECO:0000256" key="3">
    <source>
        <dbReference type="ARBA" id="ARBA00023163"/>
    </source>
</evidence>
<dbReference type="PRINTS" id="PR00455">
    <property type="entry name" value="HTHTETR"/>
</dbReference>
<dbReference type="InterPro" id="IPR009057">
    <property type="entry name" value="Homeodomain-like_sf"/>
</dbReference>
<dbReference type="EMBL" id="MSZX01000006">
    <property type="protein sequence ID" value="OPA76919.1"/>
    <property type="molecule type" value="Genomic_DNA"/>
</dbReference>
<dbReference type="InterPro" id="IPR025996">
    <property type="entry name" value="MT1864/Rv1816-like_C"/>
</dbReference>
<dbReference type="Gene3D" id="1.10.357.10">
    <property type="entry name" value="Tetracycline Repressor, domain 2"/>
    <property type="match status" value="1"/>
</dbReference>
<proteinExistence type="predicted"/>
<evidence type="ECO:0000313" key="6">
    <source>
        <dbReference type="EMBL" id="OPA76919.1"/>
    </source>
</evidence>
<evidence type="ECO:0000256" key="4">
    <source>
        <dbReference type="PROSITE-ProRule" id="PRU00335"/>
    </source>
</evidence>
<dbReference type="PANTHER" id="PTHR30055">
    <property type="entry name" value="HTH-TYPE TRANSCRIPTIONAL REGULATOR RUTR"/>
    <property type="match status" value="1"/>
</dbReference>
<evidence type="ECO:0000313" key="7">
    <source>
        <dbReference type="Proteomes" id="UP000190188"/>
    </source>
</evidence>
<feature type="DNA-binding region" description="H-T-H motif" evidence="4">
    <location>
        <begin position="32"/>
        <end position="51"/>
    </location>
</feature>
<dbReference type="InterPro" id="IPR036271">
    <property type="entry name" value="Tet_transcr_reg_TetR-rel_C_sf"/>
</dbReference>
<keyword evidence="3" id="KW-0804">Transcription</keyword>
<dbReference type="SUPFAM" id="SSF48498">
    <property type="entry name" value="Tetracyclin repressor-like, C-terminal domain"/>
    <property type="match status" value="1"/>
</dbReference>
<dbReference type="GO" id="GO:0003700">
    <property type="term" value="F:DNA-binding transcription factor activity"/>
    <property type="evidence" value="ECO:0007669"/>
    <property type="project" value="TreeGrafter"/>
</dbReference>
<dbReference type="PROSITE" id="PS50977">
    <property type="entry name" value="HTH_TETR_2"/>
    <property type="match status" value="1"/>
</dbReference>
<dbReference type="SUPFAM" id="SSF46689">
    <property type="entry name" value="Homeodomain-like"/>
    <property type="match status" value="1"/>
</dbReference>
<accession>A0A1T2XAJ8</accession>
<evidence type="ECO:0000259" key="5">
    <source>
        <dbReference type="PROSITE" id="PS50977"/>
    </source>
</evidence>
<comment type="caution">
    <text evidence="6">The sequence shown here is derived from an EMBL/GenBank/DDBJ whole genome shotgun (WGS) entry which is preliminary data.</text>
</comment>
<feature type="domain" description="HTH tetR-type" evidence="5">
    <location>
        <begin position="9"/>
        <end position="69"/>
    </location>
</feature>
<dbReference type="GO" id="GO:0000976">
    <property type="term" value="F:transcription cis-regulatory region binding"/>
    <property type="evidence" value="ECO:0007669"/>
    <property type="project" value="TreeGrafter"/>
</dbReference>
<dbReference type="AlphaFoldDB" id="A0A1T2XAJ8"/>
<dbReference type="InterPro" id="IPR050109">
    <property type="entry name" value="HTH-type_TetR-like_transc_reg"/>
</dbReference>
<dbReference type="Proteomes" id="UP000190188">
    <property type="component" value="Unassembled WGS sequence"/>
</dbReference>
<protein>
    <submittedName>
        <fullName evidence="6">TetR family transcriptional regulator</fullName>
    </submittedName>
</protein>
<dbReference type="InterPro" id="IPR001647">
    <property type="entry name" value="HTH_TetR"/>
</dbReference>
<dbReference type="PANTHER" id="PTHR30055:SF234">
    <property type="entry name" value="HTH-TYPE TRANSCRIPTIONAL REGULATOR BETI"/>
    <property type="match status" value="1"/>
</dbReference>
<dbReference type="Pfam" id="PF00440">
    <property type="entry name" value="TetR_N"/>
    <property type="match status" value="1"/>
</dbReference>
<keyword evidence="1" id="KW-0805">Transcription regulation</keyword>
<reference evidence="6 7" key="1">
    <citation type="submission" date="2017-01" db="EMBL/GenBank/DDBJ databases">
        <title>Genome analysis of Paenibacillus selenitrireducens ES3-24.</title>
        <authorList>
            <person name="Xu D."/>
            <person name="Yao R."/>
            <person name="Zheng S."/>
        </authorList>
    </citation>
    <scope>NUCLEOTIDE SEQUENCE [LARGE SCALE GENOMIC DNA]</scope>
    <source>
        <strain evidence="6 7">ES3-24</strain>
    </source>
</reference>
<name>A0A1T2XAJ8_9BACL</name>
<dbReference type="RefSeq" id="WP_078500005.1">
    <property type="nucleotide sequence ID" value="NZ_MSZX01000006.1"/>
</dbReference>
<keyword evidence="2 4" id="KW-0238">DNA-binding</keyword>
<dbReference type="STRING" id="1324314.BVG16_17380"/>
<keyword evidence="7" id="KW-1185">Reference proteome</keyword>
<dbReference type="Pfam" id="PF13305">
    <property type="entry name" value="TetR_C_33"/>
    <property type="match status" value="1"/>
</dbReference>
<gene>
    <name evidence="6" type="ORF">BVG16_17380</name>
</gene>
<sequence length="201" mass="23565">MPRKAVDQELSRERILEVARHLFVTKGYRAISMRSIGQQLGYSHGSLYYHFNDKAELFYAIAQEDFQRLGRLFEHVLNQSPSEGMSKLEQVMLEFIQFGLNHPHHYEIMFMTRDEELLAYAHAEQGRCMEMFYTIVRQSLSAHMMSEQDRHNIPRSLFLALHGFVSYYIQDQVTFEEVKPAATAHVRFLCRRAVEEAIQSA</sequence>
<organism evidence="6 7">
    <name type="scientific">Paenibacillus selenitireducens</name>
    <dbReference type="NCBI Taxonomy" id="1324314"/>
    <lineage>
        <taxon>Bacteria</taxon>
        <taxon>Bacillati</taxon>
        <taxon>Bacillota</taxon>
        <taxon>Bacilli</taxon>
        <taxon>Bacillales</taxon>
        <taxon>Paenibacillaceae</taxon>
        <taxon>Paenibacillus</taxon>
    </lineage>
</organism>
<dbReference type="OrthoDB" id="9815924at2"/>
<evidence type="ECO:0000256" key="2">
    <source>
        <dbReference type="ARBA" id="ARBA00023125"/>
    </source>
</evidence>